<comment type="caution">
    <text evidence="2">The sequence shown here is derived from an EMBL/GenBank/DDBJ whole genome shotgun (WGS) entry which is preliminary data.</text>
</comment>
<gene>
    <name evidence="2" type="primary">LPX1_1</name>
    <name evidence="2" type="ORF">Cantr_04354</name>
</gene>
<dbReference type="Proteomes" id="UP000253472">
    <property type="component" value="Unassembled WGS sequence"/>
</dbReference>
<dbReference type="AlphaFoldDB" id="A0A367XL50"/>
<feature type="domain" description="AB hydrolase-1" evidence="1">
    <location>
        <begin position="65"/>
        <end position="342"/>
    </location>
</feature>
<evidence type="ECO:0000313" key="2">
    <source>
        <dbReference type="EMBL" id="RCK54387.1"/>
    </source>
</evidence>
<dbReference type="Pfam" id="PF12697">
    <property type="entry name" value="Abhydrolase_6"/>
    <property type="match status" value="1"/>
</dbReference>
<accession>A0A367XL50</accession>
<keyword evidence="3" id="KW-1185">Reference proteome</keyword>
<dbReference type="STRING" id="5486.A0A367XL50"/>
<organism evidence="2 3">
    <name type="scientific">Candida viswanathii</name>
    <dbReference type="NCBI Taxonomy" id="5486"/>
    <lineage>
        <taxon>Eukaryota</taxon>
        <taxon>Fungi</taxon>
        <taxon>Dikarya</taxon>
        <taxon>Ascomycota</taxon>
        <taxon>Saccharomycotina</taxon>
        <taxon>Pichiomycetes</taxon>
        <taxon>Debaryomycetaceae</taxon>
        <taxon>Candida/Lodderomyces clade</taxon>
        <taxon>Candida</taxon>
    </lineage>
</organism>
<proteinExistence type="predicted"/>
<sequence length="396" mass="46455">MPLTPASSPFYEHTLKIKDASSPRAPGAVVLPEPSHLREDYQLKVAYRKYVTTRVIPHNAKRINFLFLHGNGMNKGIWHSQIDKLFATYELSFPELHIDTVIAPDHVNMGDSAYVNRGKLGHIADWNDLAKDYIMLTKVHEKESFLHPNAFNVIVAHSMGGFAAIQMTAFEPNLFQSSVLISPVCETIPDNQETFYYTYRDWYQRGFVKFYFDNIPEDANWYHDIYEHYAKRSFYRKFDSVVLRNMLEDEIPEYYDRKRYYPTVELKHDGFEDYINYYSLQFSIPATKDMYQLVKVPTKLLCGDKDGLAALIMMHKDDDLKFADIEILEGKYHNMHAENPELIMNIVNDFVLKCYDENQRTTDEDYRKKYGPDYKQKLRTEVLSEMFGEDKLPSKL</sequence>
<dbReference type="Gene3D" id="3.40.50.1820">
    <property type="entry name" value="alpha/beta hydrolase"/>
    <property type="match status" value="1"/>
</dbReference>
<dbReference type="OrthoDB" id="94039at2759"/>
<evidence type="ECO:0000313" key="3">
    <source>
        <dbReference type="Proteomes" id="UP000253472"/>
    </source>
</evidence>
<name>A0A367XL50_9ASCO</name>
<dbReference type="PANTHER" id="PTHR43329">
    <property type="entry name" value="EPOXIDE HYDROLASE"/>
    <property type="match status" value="1"/>
</dbReference>
<protein>
    <submittedName>
        <fullName evidence="2">Peroxisomal membrane protein LPX1</fullName>
    </submittedName>
</protein>
<dbReference type="EMBL" id="QLNQ01000030">
    <property type="protein sequence ID" value="RCK54387.1"/>
    <property type="molecule type" value="Genomic_DNA"/>
</dbReference>
<dbReference type="InterPro" id="IPR029058">
    <property type="entry name" value="AB_hydrolase_fold"/>
</dbReference>
<dbReference type="SUPFAM" id="SSF53474">
    <property type="entry name" value="alpha/beta-Hydrolases"/>
    <property type="match status" value="1"/>
</dbReference>
<reference evidence="2 3" key="1">
    <citation type="submission" date="2018-06" db="EMBL/GenBank/DDBJ databases">
        <title>Whole genome sequencing of Candida tropicalis (genome annotated by CSBL at Korea University).</title>
        <authorList>
            <person name="Ahn J."/>
        </authorList>
    </citation>
    <scope>NUCLEOTIDE SEQUENCE [LARGE SCALE GENOMIC DNA]</scope>
    <source>
        <strain evidence="2 3">ATCC 20962</strain>
    </source>
</reference>
<evidence type="ECO:0000259" key="1">
    <source>
        <dbReference type="Pfam" id="PF12697"/>
    </source>
</evidence>
<dbReference type="InterPro" id="IPR000073">
    <property type="entry name" value="AB_hydrolase_1"/>
</dbReference>